<reference evidence="3 4" key="1">
    <citation type="submission" date="2018-05" db="EMBL/GenBank/DDBJ databases">
        <title>Genomic Encyclopedia of Type Strains, Phase IV (KMG-IV): sequencing the most valuable type-strain genomes for metagenomic binning, comparative biology and taxonomic classification.</title>
        <authorList>
            <person name="Goeker M."/>
        </authorList>
    </citation>
    <scope>NUCLEOTIDE SEQUENCE [LARGE SCALE GENOMIC DNA]</scope>
    <source>
        <strain evidence="3 4">DSM 29661</strain>
    </source>
</reference>
<evidence type="ECO:0000259" key="2">
    <source>
        <dbReference type="Pfam" id="PF03787"/>
    </source>
</evidence>
<dbReference type="Proteomes" id="UP000247555">
    <property type="component" value="Unassembled WGS sequence"/>
</dbReference>
<dbReference type="InterPro" id="IPR013410">
    <property type="entry name" value="CRISPR-assoc_RAMP_Cmr4"/>
</dbReference>
<feature type="domain" description="CRISPR type III-associated protein" evidence="2">
    <location>
        <begin position="8"/>
        <end position="293"/>
    </location>
</feature>
<dbReference type="Pfam" id="PF03787">
    <property type="entry name" value="RAMPs"/>
    <property type="match status" value="1"/>
</dbReference>
<sequence length="307" mass="33275">MEHQLFYLHALSALHAGTGQGVGAIDLPIARARATQLPLLPGSSLKGVLRDQASQTSTRDNPNIAALFGPDNTAMDSPHAGALVVGDANLLILPVRAFCGVVAFATCPFILRRYARDLPAACRDKLPIPTLDTEAALPECSVLQYSVPDAGQQLLLEDLNLSIQQNHAEAKAWATYLANALYPNDNNWQTEFTAHFAILPDNVFSFLADTATEIRARVRIDPHTRTVANGALWYEENLPAESVLWGMLAFSPSRSSNSSDSAQDMQAKFKTCFSQPEQLMQLGGKHTVGRGLCRLVLSAAHTEGEQK</sequence>
<dbReference type="PANTHER" id="PTHR36700">
    <property type="entry name" value="CRISPR SYSTEM CMR SUBUNIT CMR4"/>
    <property type="match status" value="1"/>
</dbReference>
<dbReference type="InterPro" id="IPR005537">
    <property type="entry name" value="RAMP_III_fam"/>
</dbReference>
<dbReference type="AlphaFoldDB" id="A0A318LJA9"/>
<evidence type="ECO:0000313" key="3">
    <source>
        <dbReference type="EMBL" id="PXX81787.1"/>
    </source>
</evidence>
<dbReference type="PANTHER" id="PTHR36700:SF1">
    <property type="entry name" value="CRISPR SYSTEM CMR SUBUNIT CMR4"/>
    <property type="match status" value="1"/>
</dbReference>
<gene>
    <name evidence="3" type="ORF">DFR34_10116</name>
</gene>
<dbReference type="RefSeq" id="WP_110389126.1">
    <property type="nucleotide sequence ID" value="NZ_QJKI01000001.1"/>
</dbReference>
<name>A0A318LJA9_9NEIS</name>
<dbReference type="EMBL" id="QJKI01000001">
    <property type="protein sequence ID" value="PXX81787.1"/>
    <property type="molecule type" value="Genomic_DNA"/>
</dbReference>
<dbReference type="GO" id="GO:0051607">
    <property type="term" value="P:defense response to virus"/>
    <property type="evidence" value="ECO:0007669"/>
    <property type="project" value="UniProtKB-KW"/>
</dbReference>
<comment type="caution">
    <text evidence="3">The sequence shown here is derived from an EMBL/GenBank/DDBJ whole genome shotgun (WGS) entry which is preliminary data.</text>
</comment>
<accession>A0A318LJA9</accession>
<dbReference type="OrthoDB" id="9789361at2"/>
<organism evidence="3 4">
    <name type="scientific">Rivihabitans pingtungensis</name>
    <dbReference type="NCBI Taxonomy" id="1054498"/>
    <lineage>
        <taxon>Bacteria</taxon>
        <taxon>Pseudomonadati</taxon>
        <taxon>Pseudomonadota</taxon>
        <taxon>Betaproteobacteria</taxon>
        <taxon>Neisseriales</taxon>
        <taxon>Aquaspirillaceae</taxon>
        <taxon>Rivihabitans</taxon>
    </lineage>
</organism>
<dbReference type="NCBIfam" id="TIGR02580">
    <property type="entry name" value="cas_RAMP_Cmr4"/>
    <property type="match status" value="1"/>
</dbReference>
<evidence type="ECO:0000313" key="4">
    <source>
        <dbReference type="Proteomes" id="UP000247555"/>
    </source>
</evidence>
<protein>
    <submittedName>
        <fullName evidence="3">CRISPR-associated Cmr4 family protein</fullName>
    </submittedName>
</protein>
<evidence type="ECO:0000256" key="1">
    <source>
        <dbReference type="ARBA" id="ARBA00023118"/>
    </source>
</evidence>
<keyword evidence="4" id="KW-1185">Reference proteome</keyword>
<proteinExistence type="predicted"/>
<keyword evidence="1" id="KW-0051">Antiviral defense</keyword>